<dbReference type="SMART" id="SM00926">
    <property type="entry name" value="Molybdop_Fe4S4"/>
    <property type="match status" value="1"/>
</dbReference>
<dbReference type="SUPFAM" id="SSF53706">
    <property type="entry name" value="Formate dehydrogenase/DMSO reductase, domains 1-3"/>
    <property type="match status" value="1"/>
</dbReference>
<dbReference type="InterPro" id="IPR009010">
    <property type="entry name" value="Asp_de-COase-like_dom_sf"/>
</dbReference>
<dbReference type="SUPFAM" id="SSF50692">
    <property type="entry name" value="ADC-like"/>
    <property type="match status" value="1"/>
</dbReference>
<dbReference type="Pfam" id="PF01568">
    <property type="entry name" value="Molydop_binding"/>
    <property type="match status" value="1"/>
</dbReference>
<dbReference type="CDD" id="cd02766">
    <property type="entry name" value="MopB_3"/>
    <property type="match status" value="1"/>
</dbReference>
<dbReference type="Pfam" id="PF00384">
    <property type="entry name" value="Molybdopterin"/>
    <property type="match status" value="1"/>
</dbReference>
<dbReference type="KEGG" id="fcz:IMF26_10690"/>
<keyword evidence="4" id="KW-0411">Iron-sulfur</keyword>
<dbReference type="PROSITE" id="PS51669">
    <property type="entry name" value="4FE4S_MOW_BIS_MGD"/>
    <property type="match status" value="1"/>
</dbReference>
<protein>
    <submittedName>
        <fullName evidence="6">Molybdopterin-dependent oxidoreductase</fullName>
    </submittedName>
</protein>
<feature type="domain" description="4Fe-4S Mo/W bis-MGD-type" evidence="5">
    <location>
        <begin position="2"/>
        <end position="59"/>
    </location>
</feature>
<proteinExistence type="inferred from homology"/>
<dbReference type="Gene3D" id="2.20.25.90">
    <property type="entry name" value="ADC-like domains"/>
    <property type="match status" value="1"/>
</dbReference>
<reference evidence="6" key="1">
    <citation type="submission" date="2020-10" db="EMBL/GenBank/DDBJ databases">
        <authorList>
            <person name="Kadnikov V."/>
            <person name="Beletsky A.V."/>
            <person name="Mardanov A.V."/>
            <person name="Karnachuk O.V."/>
            <person name="Ravin N.V."/>
        </authorList>
    </citation>
    <scope>NUCLEOTIDE SEQUENCE</scope>
    <source>
        <strain evidence="6">Bu02</strain>
    </source>
</reference>
<gene>
    <name evidence="6" type="ORF">IMF26_10690</name>
</gene>
<organism evidence="6">
    <name type="scientific">Candidatus Fermentithermobacillus carboniphilus</name>
    <dbReference type="NCBI Taxonomy" id="3085328"/>
    <lineage>
        <taxon>Bacteria</taxon>
        <taxon>Bacillati</taxon>
        <taxon>Bacillota</taxon>
        <taxon>Candidatus Fermentithermobacillia</taxon>
        <taxon>Candidatus Fermentithermobacillales</taxon>
        <taxon>Candidatus Fermentithermobacillaceae</taxon>
        <taxon>Candidatus Fermentithermobacillus</taxon>
    </lineage>
</organism>
<reference evidence="6" key="2">
    <citation type="journal article" date="2023" name="Biology">
        <title>Prokaryotic Life Associated with Coal-Fire Gas Vents Revealed by Metagenomics.</title>
        <authorList>
            <person name="Kadnikov V.V."/>
            <person name="Mardanov A.V."/>
            <person name="Beletsky A.V."/>
            <person name="Karnachuk O.V."/>
            <person name="Ravin N.V."/>
        </authorList>
    </citation>
    <scope>NUCLEOTIDE SEQUENCE</scope>
    <source>
        <strain evidence="6">Bu02</strain>
    </source>
</reference>
<dbReference type="Gene3D" id="2.40.40.20">
    <property type="match status" value="1"/>
</dbReference>
<evidence type="ECO:0000313" key="6">
    <source>
        <dbReference type="EMBL" id="QUL98458.1"/>
    </source>
</evidence>
<comment type="similarity">
    <text evidence="1">Belongs to the prokaryotic molybdopterin-containing oxidoreductase family.</text>
</comment>
<dbReference type="Gene3D" id="3.40.50.740">
    <property type="match status" value="1"/>
</dbReference>
<dbReference type="InterPro" id="IPR006963">
    <property type="entry name" value="Mopterin_OxRdtase_4Fe-4S_dom"/>
</dbReference>
<dbReference type="GO" id="GO:0016491">
    <property type="term" value="F:oxidoreductase activity"/>
    <property type="evidence" value="ECO:0007669"/>
    <property type="project" value="InterPro"/>
</dbReference>
<dbReference type="EMBL" id="CP062796">
    <property type="protein sequence ID" value="QUL98458.1"/>
    <property type="molecule type" value="Genomic_DNA"/>
</dbReference>
<accession>A0AAT9LD66</accession>
<dbReference type="InterPro" id="IPR006657">
    <property type="entry name" value="MoPterin_dinucl-bd_dom"/>
</dbReference>
<dbReference type="PANTHER" id="PTHR43742">
    <property type="entry name" value="TRIMETHYLAMINE-N-OXIDE REDUCTASE"/>
    <property type="match status" value="1"/>
</dbReference>
<dbReference type="Gene3D" id="3.40.228.10">
    <property type="entry name" value="Dimethylsulfoxide Reductase, domain 2"/>
    <property type="match status" value="1"/>
</dbReference>
<dbReference type="Gene3D" id="3.30.2070.10">
    <property type="entry name" value="Formate dehydrogenase/DMSO reductase"/>
    <property type="match status" value="1"/>
</dbReference>
<evidence type="ECO:0000256" key="3">
    <source>
        <dbReference type="ARBA" id="ARBA00023004"/>
    </source>
</evidence>
<keyword evidence="2" id="KW-0479">Metal-binding</keyword>
<dbReference type="PANTHER" id="PTHR43742:SF6">
    <property type="entry name" value="OXIDOREDUCTASE YYAE-RELATED"/>
    <property type="match status" value="1"/>
</dbReference>
<dbReference type="InterPro" id="IPR006656">
    <property type="entry name" value="Mopterin_OxRdtase"/>
</dbReference>
<evidence type="ECO:0000256" key="4">
    <source>
        <dbReference type="ARBA" id="ARBA00023014"/>
    </source>
</evidence>
<dbReference type="Pfam" id="PF04879">
    <property type="entry name" value="Molybdop_Fe4S4"/>
    <property type="match status" value="1"/>
</dbReference>
<dbReference type="GO" id="GO:0046872">
    <property type="term" value="F:metal ion binding"/>
    <property type="evidence" value="ECO:0007669"/>
    <property type="project" value="UniProtKB-KW"/>
</dbReference>
<evidence type="ECO:0000256" key="2">
    <source>
        <dbReference type="ARBA" id="ARBA00022723"/>
    </source>
</evidence>
<dbReference type="GO" id="GO:0043546">
    <property type="term" value="F:molybdopterin cofactor binding"/>
    <property type="evidence" value="ECO:0007669"/>
    <property type="project" value="InterPro"/>
</dbReference>
<name>A0AAT9LD66_9FIRM</name>
<dbReference type="InterPro" id="IPR050612">
    <property type="entry name" value="Prok_Mopterin_Oxidored"/>
</dbReference>
<dbReference type="GO" id="GO:0051536">
    <property type="term" value="F:iron-sulfur cluster binding"/>
    <property type="evidence" value="ECO:0007669"/>
    <property type="project" value="UniProtKB-KW"/>
</dbReference>
<evidence type="ECO:0000259" key="5">
    <source>
        <dbReference type="PROSITE" id="PS51669"/>
    </source>
</evidence>
<keyword evidence="3" id="KW-0408">Iron</keyword>
<sequence length="683" mass="75340">MAKIIRTACPLDCWDTCTWLVEVSNGSIKRVYGDPANPYTQGKLCPKARYQVERAMDPNRPVQPMLKSHGYWKAISWDEAFERFADALEEAVQEYGPSSVLYYTDSGSMGLLKDLGLRFFRRLGNVTETIGSLCWAAGLKAQTYDFGLPLSHEPRDILNSRLIIIWGRNPASTNIHLLPFVVEARNKGARVVLIDPVRSPSSVLSHEVISPRPGTDGALALGLINEVLRQNVEDVPFIAAFTAGFGFFSESVKPYTARWAEKVTGVPASTIADLAREMATRKPCAVLMGYGLQRYYRGGNTVRAIDALCAVTGNIGIEGGGANYANRWIASHLNPLVPQVSSDSPKRYVAKAKLEDLASLKDPPVRLMVVTCANPVNQAPNSPAVMKAIASVPFKVTLDLRWTETCETSDLFLPVTTSLEDEDLYFCSWHPYIVYGERAICPLGQALPEYVIWRELSKRLGFGRDFERTPDEWINLALEPLWPYGITAGSIKGELVRFPGFPAVPYADGKFLTASGKFEFYSKAALAETGQPVAAWPVPQDSDGPGRDSDGQYPLRLISVRNIHHLHSQFYDKALSPKGLPLAYVNRNTLKAHGLQDGADVILESPYGQMRVEVRESDKVREDVVLTYEGGSVLAGKGANLLTPSGVTDMGYGARYYDCVVRILPGPDRGLDRETRLCESHVK</sequence>
<evidence type="ECO:0000256" key="1">
    <source>
        <dbReference type="ARBA" id="ARBA00010312"/>
    </source>
</evidence>
<dbReference type="AlphaFoldDB" id="A0AAT9LD66"/>